<dbReference type="EMBL" id="JBHSSD010000041">
    <property type="protein sequence ID" value="MFC6164935.1"/>
    <property type="molecule type" value="Genomic_DNA"/>
</dbReference>
<evidence type="ECO:0000313" key="3">
    <source>
        <dbReference type="Proteomes" id="UP001596253"/>
    </source>
</evidence>
<organism evidence="2 3">
    <name type="scientific">Lactiplantibacillus dongliensis</name>
    <dbReference type="NCBI Taxonomy" id="2559919"/>
    <lineage>
        <taxon>Bacteria</taxon>
        <taxon>Bacillati</taxon>
        <taxon>Bacillota</taxon>
        <taxon>Bacilli</taxon>
        <taxon>Lactobacillales</taxon>
        <taxon>Lactobacillaceae</taxon>
        <taxon>Lactiplantibacillus</taxon>
    </lineage>
</organism>
<keyword evidence="3" id="KW-1185">Reference proteome</keyword>
<dbReference type="InterPro" id="IPR026816">
    <property type="entry name" value="Flavodoxin_dom"/>
</dbReference>
<accession>A0ABW1R902</accession>
<name>A0ABW1R902_9LACO</name>
<evidence type="ECO:0000259" key="1">
    <source>
        <dbReference type="Pfam" id="PF12724"/>
    </source>
</evidence>
<feature type="domain" description="Flavodoxin" evidence="1">
    <location>
        <begin position="5"/>
        <end position="135"/>
    </location>
</feature>
<proteinExistence type="predicted"/>
<dbReference type="RefSeq" id="WP_137639718.1">
    <property type="nucleotide sequence ID" value="NZ_BJDK01000009.1"/>
</dbReference>
<reference evidence="3" key="1">
    <citation type="journal article" date="2019" name="Int. J. Syst. Evol. Microbiol.">
        <title>The Global Catalogue of Microorganisms (GCM) 10K type strain sequencing project: providing services to taxonomists for standard genome sequencing and annotation.</title>
        <authorList>
            <consortium name="The Broad Institute Genomics Platform"/>
            <consortium name="The Broad Institute Genome Sequencing Center for Infectious Disease"/>
            <person name="Wu L."/>
            <person name="Ma J."/>
        </authorList>
    </citation>
    <scope>NUCLEOTIDE SEQUENCE [LARGE SCALE GENOMIC DNA]</scope>
    <source>
        <strain evidence="3">CCM 8932</strain>
    </source>
</reference>
<dbReference type="InterPro" id="IPR029039">
    <property type="entry name" value="Flavoprotein-like_sf"/>
</dbReference>
<dbReference type="Gene3D" id="3.40.50.360">
    <property type="match status" value="1"/>
</dbReference>
<protein>
    <submittedName>
        <fullName evidence="2">Flavodoxin family protein</fullName>
    </submittedName>
</protein>
<sequence>MTVAIRYQTRNGNTKAFAEQISAVAGVPAEQVPADLEPVDLLFMGGGTYFMRPDKAASKFMETLDSNKVKKIALFTTSGGPETPTDKALTKIAESKGIQVIGHFHQLMGGKGMKLLGSSGGNLKPAQIDEVKQFATEMLTKQ</sequence>
<evidence type="ECO:0000313" key="2">
    <source>
        <dbReference type="EMBL" id="MFC6164935.1"/>
    </source>
</evidence>
<dbReference type="Pfam" id="PF12724">
    <property type="entry name" value="Flavodoxin_5"/>
    <property type="match status" value="1"/>
</dbReference>
<dbReference type="SUPFAM" id="SSF52218">
    <property type="entry name" value="Flavoproteins"/>
    <property type="match status" value="1"/>
</dbReference>
<gene>
    <name evidence="2" type="ORF">ACFP3T_09665</name>
</gene>
<dbReference type="Proteomes" id="UP001596253">
    <property type="component" value="Unassembled WGS sequence"/>
</dbReference>
<comment type="caution">
    <text evidence="2">The sequence shown here is derived from an EMBL/GenBank/DDBJ whole genome shotgun (WGS) entry which is preliminary data.</text>
</comment>